<dbReference type="EMBL" id="MLYV02000126">
    <property type="protein sequence ID" value="PSS35433.1"/>
    <property type="molecule type" value="Genomic_DNA"/>
</dbReference>
<dbReference type="AlphaFoldDB" id="A0A2R6RZI9"/>
<evidence type="ECO:0008006" key="4">
    <source>
        <dbReference type="Google" id="ProtNLM"/>
    </source>
</evidence>
<proteinExistence type="predicted"/>
<sequence>MLNSAFSENTSVATASGERKIYTIVVEEADFVTIYWLLKWVYGNWLLFKEHDNPKAAIEGVGAGWSAKSLDPSGPTDEWAWRTLGKNASFESGQDLTSINDTRSVASAASVEPALSPPGKLPLGSGHPTPSAQSSSSSRPRAISSSTKGLQNSNSTRPPPSPTRRSTGAVATPGNPNLLAPMSNPASSSTSPHGSKTLPLPPLTTTSTFPSSPRYPISPNKQRQRSRASGTTEPDPHPHPTLAPLPASALAMYQVAHRYGMPGLASLSLEHMMSTITPQSSFALLLASSIWDELHTLVEVSHLLSHGCTLRLNFQE</sequence>
<feature type="compositionally biased region" description="Low complexity" evidence="1">
    <location>
        <begin position="130"/>
        <end position="146"/>
    </location>
</feature>
<evidence type="ECO:0000313" key="3">
    <source>
        <dbReference type="Proteomes" id="UP000186601"/>
    </source>
</evidence>
<feature type="compositionally biased region" description="Polar residues" evidence="1">
    <location>
        <begin position="184"/>
        <end position="194"/>
    </location>
</feature>
<evidence type="ECO:0000256" key="1">
    <source>
        <dbReference type="SAM" id="MobiDB-lite"/>
    </source>
</evidence>
<dbReference type="Proteomes" id="UP000186601">
    <property type="component" value="Unassembled WGS sequence"/>
</dbReference>
<evidence type="ECO:0000313" key="2">
    <source>
        <dbReference type="EMBL" id="PSS35433.1"/>
    </source>
</evidence>
<feature type="region of interest" description="Disordered" evidence="1">
    <location>
        <begin position="108"/>
        <end position="243"/>
    </location>
</feature>
<comment type="caution">
    <text evidence="2">The sequence shown here is derived from an EMBL/GenBank/DDBJ whole genome shotgun (WGS) entry which is preliminary data.</text>
</comment>
<accession>A0A2R6RZI9</accession>
<keyword evidence="3" id="KW-1185">Reference proteome</keyword>
<organism evidence="2 3">
    <name type="scientific">Hermanssonia centrifuga</name>
    <dbReference type="NCBI Taxonomy" id="98765"/>
    <lineage>
        <taxon>Eukaryota</taxon>
        <taxon>Fungi</taxon>
        <taxon>Dikarya</taxon>
        <taxon>Basidiomycota</taxon>
        <taxon>Agaricomycotina</taxon>
        <taxon>Agaricomycetes</taxon>
        <taxon>Polyporales</taxon>
        <taxon>Meruliaceae</taxon>
        <taxon>Hermanssonia</taxon>
    </lineage>
</organism>
<dbReference type="OrthoDB" id="288590at2759"/>
<protein>
    <recommendedName>
        <fullName evidence="4">BTB domain-containing protein</fullName>
    </recommendedName>
</protein>
<feature type="compositionally biased region" description="Low complexity" evidence="1">
    <location>
        <begin position="203"/>
        <end position="212"/>
    </location>
</feature>
<name>A0A2R6RZI9_9APHY</name>
<dbReference type="STRING" id="98765.A0A2R6RZI9"/>
<reference evidence="2 3" key="1">
    <citation type="submission" date="2018-02" db="EMBL/GenBank/DDBJ databases">
        <title>Genome sequence of the basidiomycete white-rot fungus Phlebia centrifuga.</title>
        <authorList>
            <person name="Granchi Z."/>
            <person name="Peng M."/>
            <person name="de Vries R.P."/>
            <person name="Hilden K."/>
            <person name="Makela M.R."/>
            <person name="Grigoriev I."/>
            <person name="Riley R."/>
        </authorList>
    </citation>
    <scope>NUCLEOTIDE SEQUENCE [LARGE SCALE GENOMIC DNA]</scope>
    <source>
        <strain evidence="2 3">FBCC195</strain>
    </source>
</reference>
<gene>
    <name evidence="2" type="ORF">PHLCEN_2v1588</name>
</gene>